<dbReference type="STRING" id="512763.DC20_00610"/>
<gene>
    <name evidence="1" type="ORF">DC20_00610</name>
</gene>
<accession>A0A0P0CLP8</accession>
<evidence type="ECO:0000313" key="2">
    <source>
        <dbReference type="Proteomes" id="UP000061382"/>
    </source>
</evidence>
<dbReference type="EMBL" id="CP012643">
    <property type="protein sequence ID" value="ALI97764.1"/>
    <property type="molecule type" value="Genomic_DNA"/>
</dbReference>
<proteinExistence type="predicted"/>
<evidence type="ECO:0000313" key="1">
    <source>
        <dbReference type="EMBL" id="ALI97764.1"/>
    </source>
</evidence>
<sequence length="132" mass="15325">MLYEDEIVQIQLDRQAAVLQLTFLQTPTLEQFRNGYRLAIDRAVAKNVRLWITDAQKIKAMLPENQVWLKQNMAQLFTSSQLRKFAIVMAPECFVMTNPNKVYEKPTPETENASPIKVHFDKEAAVEWLLTN</sequence>
<protein>
    <recommendedName>
        <fullName evidence="3">STAS/SEC14 domain-containing protein</fullName>
    </recommendedName>
</protein>
<dbReference type="Proteomes" id="UP000061382">
    <property type="component" value="Chromosome"/>
</dbReference>
<name>A0A0P0CLP8_9BACT</name>
<dbReference type="PATRIC" id="fig|512763.3.peg.131"/>
<dbReference type="AlphaFoldDB" id="A0A0P0CLP8"/>
<organism evidence="1 2">
    <name type="scientific">Rufibacter tibetensis</name>
    <dbReference type="NCBI Taxonomy" id="512763"/>
    <lineage>
        <taxon>Bacteria</taxon>
        <taxon>Pseudomonadati</taxon>
        <taxon>Bacteroidota</taxon>
        <taxon>Cytophagia</taxon>
        <taxon>Cytophagales</taxon>
        <taxon>Hymenobacteraceae</taxon>
        <taxon>Rufibacter</taxon>
    </lineage>
</organism>
<reference evidence="1 2" key="1">
    <citation type="submission" date="2015-08" db="EMBL/GenBank/DDBJ databases">
        <title>Complete genome sequence of Rufibacter tibetensis strain 1351t, a radiation-resistant bacterium from tibet plateau.</title>
        <authorList>
            <person name="Dai J."/>
        </authorList>
    </citation>
    <scope>NUCLEOTIDE SEQUENCE [LARGE SCALE GENOMIC DNA]</scope>
    <source>
        <strain evidence="1 2">1351</strain>
    </source>
</reference>
<evidence type="ECO:0008006" key="3">
    <source>
        <dbReference type="Google" id="ProtNLM"/>
    </source>
</evidence>
<keyword evidence="2" id="KW-1185">Reference proteome</keyword>
<dbReference type="KEGG" id="rti:DC20_00610"/>